<feature type="domain" description="Solute-binding protein family 3/N-terminal" evidence="4">
    <location>
        <begin position="26"/>
        <end position="117"/>
    </location>
</feature>
<comment type="similarity">
    <text evidence="1">Belongs to the bacterial solute-binding protein 3 family.</text>
</comment>
<sequence length="121" mass="14050">MNDKKKLLVALLAMVSTFSFAQEKYIVGTDPTYPPFEFKNDNGEPEGFEIDLIKLIGEKENFQIDFRYLRRKDWKTIITNGEADMFVSAFSISPERLEIAEMSQPIVKIQSVVYFLDNEKK</sequence>
<feature type="chain" id="PRO_5016657610" evidence="3">
    <location>
        <begin position="22"/>
        <end position="121"/>
    </location>
</feature>
<dbReference type="AlphaFoldDB" id="A0A380MM88"/>
<keyword evidence="6" id="KW-1185">Reference proteome</keyword>
<dbReference type="Gene3D" id="3.40.190.10">
    <property type="entry name" value="Periplasmic binding protein-like II"/>
    <property type="match status" value="1"/>
</dbReference>
<dbReference type="InterPro" id="IPR001638">
    <property type="entry name" value="Solute-binding_3/MltF_N"/>
</dbReference>
<organism evidence="5 6">
    <name type="scientific">Suttonella ornithocola</name>
    <dbReference type="NCBI Taxonomy" id="279832"/>
    <lineage>
        <taxon>Bacteria</taxon>
        <taxon>Pseudomonadati</taxon>
        <taxon>Pseudomonadota</taxon>
        <taxon>Gammaproteobacteria</taxon>
        <taxon>Cardiobacteriales</taxon>
        <taxon>Cardiobacteriaceae</taxon>
        <taxon>Suttonella</taxon>
    </lineage>
</organism>
<evidence type="ECO:0000259" key="4">
    <source>
        <dbReference type="Pfam" id="PF00497"/>
    </source>
</evidence>
<keyword evidence="2 3" id="KW-0732">Signal</keyword>
<protein>
    <submittedName>
        <fullName evidence="5">Probable ABC transporter arginine-binding protein ArtJ</fullName>
    </submittedName>
</protein>
<dbReference type="EMBL" id="UHIC01000001">
    <property type="protein sequence ID" value="SUO93739.1"/>
    <property type="molecule type" value="Genomic_DNA"/>
</dbReference>
<dbReference type="RefSeq" id="WP_072575581.1">
    <property type="nucleotide sequence ID" value="NZ_LWHB01000013.1"/>
</dbReference>
<evidence type="ECO:0000313" key="5">
    <source>
        <dbReference type="EMBL" id="SUO93739.1"/>
    </source>
</evidence>
<feature type="signal peptide" evidence="3">
    <location>
        <begin position="1"/>
        <end position="21"/>
    </location>
</feature>
<dbReference type="PANTHER" id="PTHR35936:SF19">
    <property type="entry name" value="AMINO-ACID-BINDING PROTEIN YXEM-RELATED"/>
    <property type="match status" value="1"/>
</dbReference>
<dbReference type="PANTHER" id="PTHR35936">
    <property type="entry name" value="MEMBRANE-BOUND LYTIC MUREIN TRANSGLYCOSYLASE F"/>
    <property type="match status" value="1"/>
</dbReference>
<evidence type="ECO:0000256" key="1">
    <source>
        <dbReference type="ARBA" id="ARBA00010333"/>
    </source>
</evidence>
<dbReference type="SUPFAM" id="SSF53850">
    <property type="entry name" value="Periplasmic binding protein-like II"/>
    <property type="match status" value="1"/>
</dbReference>
<reference evidence="5 6" key="1">
    <citation type="submission" date="2018-06" db="EMBL/GenBank/DDBJ databases">
        <authorList>
            <consortium name="Pathogen Informatics"/>
            <person name="Doyle S."/>
        </authorList>
    </citation>
    <scope>NUCLEOTIDE SEQUENCE [LARGE SCALE GENOMIC DNA]</scope>
    <source>
        <strain evidence="5 6">NCTC13337</strain>
    </source>
</reference>
<accession>A0A380MM88</accession>
<dbReference type="OrthoDB" id="9768183at2"/>
<dbReference type="Proteomes" id="UP000254601">
    <property type="component" value="Unassembled WGS sequence"/>
</dbReference>
<evidence type="ECO:0000256" key="3">
    <source>
        <dbReference type="SAM" id="SignalP"/>
    </source>
</evidence>
<dbReference type="Pfam" id="PF00497">
    <property type="entry name" value="SBP_bac_3"/>
    <property type="match status" value="1"/>
</dbReference>
<evidence type="ECO:0000256" key="2">
    <source>
        <dbReference type="ARBA" id="ARBA00022729"/>
    </source>
</evidence>
<proteinExistence type="inferred from homology"/>
<name>A0A380MM88_9GAMM</name>
<evidence type="ECO:0000313" key="6">
    <source>
        <dbReference type="Proteomes" id="UP000254601"/>
    </source>
</evidence>
<gene>
    <name evidence="5" type="primary">artJ_1</name>
    <name evidence="5" type="ORF">NCTC13337_00376</name>
</gene>